<feature type="domain" description="EGF-like" evidence="9">
    <location>
        <begin position="164"/>
        <end position="200"/>
    </location>
</feature>
<feature type="domain" description="EGF-like" evidence="9">
    <location>
        <begin position="616"/>
        <end position="656"/>
    </location>
</feature>
<dbReference type="PANTHER" id="PTHR24039:SF58">
    <property type="entry name" value="EGF-LIKE DOMAIN-CONTAINING PROTEIN"/>
    <property type="match status" value="1"/>
</dbReference>
<keyword evidence="2 8" id="KW-0732">Signal</keyword>
<dbReference type="InterPro" id="IPR049883">
    <property type="entry name" value="NOTCH1_EGF-like"/>
</dbReference>
<dbReference type="GO" id="GO:0005201">
    <property type="term" value="F:extracellular matrix structural constituent"/>
    <property type="evidence" value="ECO:0000318"/>
    <property type="project" value="GO_Central"/>
</dbReference>
<dbReference type="PROSITE" id="PS50026">
    <property type="entry name" value="EGF_3"/>
    <property type="match status" value="17"/>
</dbReference>
<feature type="domain" description="EGF-like" evidence="9">
    <location>
        <begin position="287"/>
        <end position="329"/>
    </location>
</feature>
<dbReference type="SUPFAM" id="SSF57184">
    <property type="entry name" value="Growth factor receptor domain"/>
    <property type="match status" value="5"/>
</dbReference>
<dbReference type="CDD" id="cd00037">
    <property type="entry name" value="CLECT"/>
    <property type="match status" value="1"/>
</dbReference>
<dbReference type="CDD" id="cd00054">
    <property type="entry name" value="EGF_CA"/>
    <property type="match status" value="13"/>
</dbReference>
<dbReference type="Gene3D" id="2.10.25.10">
    <property type="entry name" value="Laminin"/>
    <property type="match status" value="18"/>
</dbReference>
<dbReference type="KEGG" id="bfo:118424012"/>
<dbReference type="SMART" id="SM00179">
    <property type="entry name" value="EGF_CA"/>
    <property type="match status" value="17"/>
</dbReference>
<evidence type="ECO:0000259" key="10">
    <source>
        <dbReference type="PROSITE" id="PS50041"/>
    </source>
</evidence>
<feature type="domain" description="EGF-like" evidence="9">
    <location>
        <begin position="493"/>
        <end position="533"/>
    </location>
</feature>
<dbReference type="FunFam" id="2.10.25.10:FF:000005">
    <property type="entry name" value="Fibrillin 2"/>
    <property type="match status" value="1"/>
</dbReference>
<dbReference type="GO" id="GO:0005576">
    <property type="term" value="C:extracellular region"/>
    <property type="evidence" value="ECO:0000318"/>
    <property type="project" value="GO_Central"/>
</dbReference>
<dbReference type="SMART" id="SM00181">
    <property type="entry name" value="EGF"/>
    <property type="match status" value="19"/>
</dbReference>
<keyword evidence="1 6" id="KW-0245">EGF-like domain</keyword>
<dbReference type="Proteomes" id="UP000001554">
    <property type="component" value="Chromosome 10"/>
</dbReference>
<keyword evidence="7" id="KW-0472">Membrane</keyword>
<comment type="caution">
    <text evidence="6">Lacks conserved residue(s) required for the propagation of feature annotation.</text>
</comment>
<keyword evidence="5" id="KW-0325">Glycoprotein</keyword>
<feature type="domain" description="EGF-like" evidence="9">
    <location>
        <begin position="889"/>
        <end position="930"/>
    </location>
</feature>
<proteinExistence type="predicted"/>
<evidence type="ECO:0000256" key="5">
    <source>
        <dbReference type="ARBA" id="ARBA00023180"/>
    </source>
</evidence>
<keyword evidence="3" id="KW-0677">Repeat</keyword>
<feature type="domain" description="EGF-like" evidence="9">
    <location>
        <begin position="744"/>
        <end position="784"/>
    </location>
</feature>
<feature type="domain" description="EGF-like" evidence="9">
    <location>
        <begin position="330"/>
        <end position="371"/>
    </location>
</feature>
<dbReference type="Pfam" id="PF07645">
    <property type="entry name" value="EGF_CA"/>
    <property type="match status" value="9"/>
</dbReference>
<dbReference type="RefSeq" id="XP_035688301.1">
    <property type="nucleotide sequence ID" value="XM_035832408.1"/>
</dbReference>
<feature type="domain" description="EGF-like" evidence="9">
    <location>
        <begin position="413"/>
        <end position="451"/>
    </location>
</feature>
<dbReference type="PROSITE" id="PS50041">
    <property type="entry name" value="C_TYPE_LECTIN_2"/>
    <property type="match status" value="1"/>
</dbReference>
<dbReference type="InterPro" id="IPR016186">
    <property type="entry name" value="C-type_lectin-like/link_sf"/>
</dbReference>
<dbReference type="Pfam" id="PF12947">
    <property type="entry name" value="EGF_3"/>
    <property type="match status" value="8"/>
</dbReference>
<evidence type="ECO:0000313" key="11">
    <source>
        <dbReference type="Proteomes" id="UP000001554"/>
    </source>
</evidence>
<dbReference type="InterPro" id="IPR001304">
    <property type="entry name" value="C-type_lectin-like"/>
</dbReference>
<feature type="chain" id="PRO_5039928254" evidence="8">
    <location>
        <begin position="28"/>
        <end position="1235"/>
    </location>
</feature>
<dbReference type="FunFam" id="2.10.25.10:FF:000038">
    <property type="entry name" value="Fibrillin 2"/>
    <property type="match status" value="14"/>
</dbReference>
<feature type="domain" description="EGF-like" evidence="9">
    <location>
        <begin position="240"/>
        <end position="281"/>
    </location>
</feature>
<evidence type="ECO:0000256" key="6">
    <source>
        <dbReference type="PROSITE-ProRule" id="PRU00076"/>
    </source>
</evidence>
<dbReference type="SUPFAM" id="SSF56436">
    <property type="entry name" value="C-type lectin-like"/>
    <property type="match status" value="1"/>
</dbReference>
<reference evidence="12" key="2">
    <citation type="submission" date="2025-08" db="UniProtKB">
        <authorList>
            <consortium name="RefSeq"/>
        </authorList>
    </citation>
    <scope>IDENTIFICATION</scope>
    <source>
        <strain evidence="12">S238N-H82</strain>
        <tissue evidence="12">Testes</tissue>
    </source>
</reference>
<feature type="disulfide bond" evidence="6">
    <location>
        <begin position="205"/>
        <end position="215"/>
    </location>
</feature>
<dbReference type="PANTHER" id="PTHR24039">
    <property type="entry name" value="FIBRILLIN-RELATED"/>
    <property type="match status" value="1"/>
</dbReference>
<dbReference type="PROSITE" id="PS01186">
    <property type="entry name" value="EGF_2"/>
    <property type="match status" value="13"/>
</dbReference>
<dbReference type="GeneID" id="118424012"/>
<dbReference type="InterPro" id="IPR001881">
    <property type="entry name" value="EGF-like_Ca-bd_dom"/>
</dbReference>
<dbReference type="SMART" id="SM00034">
    <property type="entry name" value="CLECT"/>
    <property type="match status" value="1"/>
</dbReference>
<dbReference type="PROSITE" id="PS00010">
    <property type="entry name" value="ASX_HYDROXYL"/>
    <property type="match status" value="16"/>
</dbReference>
<dbReference type="InterPro" id="IPR024731">
    <property type="entry name" value="NELL2-like_EGF"/>
</dbReference>
<dbReference type="OMA" id="RIHECEQ"/>
<dbReference type="InterPro" id="IPR009017">
    <property type="entry name" value="GFP"/>
</dbReference>
<keyword evidence="7" id="KW-1133">Transmembrane helix</keyword>
<evidence type="ECO:0000259" key="9">
    <source>
        <dbReference type="PROSITE" id="PS50026"/>
    </source>
</evidence>
<keyword evidence="11" id="KW-1185">Reference proteome</keyword>
<reference evidence="11" key="1">
    <citation type="journal article" date="2020" name="Nat. Ecol. Evol.">
        <title>Deeply conserved synteny resolves early events in vertebrate evolution.</title>
        <authorList>
            <person name="Simakov O."/>
            <person name="Marletaz F."/>
            <person name="Yue J.X."/>
            <person name="O'Connell B."/>
            <person name="Jenkins J."/>
            <person name="Brandt A."/>
            <person name="Calef R."/>
            <person name="Tung C.H."/>
            <person name="Huang T.K."/>
            <person name="Schmutz J."/>
            <person name="Satoh N."/>
            <person name="Yu J.K."/>
            <person name="Putnam N.H."/>
            <person name="Green R.E."/>
            <person name="Rokhsar D.S."/>
        </authorList>
    </citation>
    <scope>NUCLEOTIDE SEQUENCE [LARGE SCALE GENOMIC DNA]</scope>
    <source>
        <strain evidence="11">S238N-H82</strain>
    </source>
</reference>
<dbReference type="InterPro" id="IPR009030">
    <property type="entry name" value="Growth_fac_rcpt_cys_sf"/>
</dbReference>
<feature type="transmembrane region" description="Helical" evidence="7">
    <location>
        <begin position="1148"/>
        <end position="1170"/>
    </location>
</feature>
<feature type="domain" description="EGF-like" evidence="9">
    <location>
        <begin position="452"/>
        <end position="492"/>
    </location>
</feature>
<dbReference type="Gene3D" id="3.10.100.10">
    <property type="entry name" value="Mannose-Binding Protein A, subunit A"/>
    <property type="match status" value="1"/>
</dbReference>
<feature type="domain" description="EGF-like" evidence="9">
    <location>
        <begin position="672"/>
        <end position="712"/>
    </location>
</feature>
<dbReference type="Gene3D" id="2.40.155.10">
    <property type="entry name" value="Green fluorescent protein"/>
    <property type="match status" value="1"/>
</dbReference>
<keyword evidence="7" id="KW-0812">Transmembrane</keyword>
<evidence type="ECO:0000256" key="1">
    <source>
        <dbReference type="ARBA" id="ARBA00022536"/>
    </source>
</evidence>
<dbReference type="SUPFAM" id="SSF57196">
    <property type="entry name" value="EGF/Laminin"/>
    <property type="match status" value="4"/>
</dbReference>
<evidence type="ECO:0000256" key="7">
    <source>
        <dbReference type="SAM" id="Phobius"/>
    </source>
</evidence>
<evidence type="ECO:0000313" key="12">
    <source>
        <dbReference type="RefSeq" id="XP_035688301.1"/>
    </source>
</evidence>
<evidence type="ECO:0000256" key="2">
    <source>
        <dbReference type="ARBA" id="ARBA00022729"/>
    </source>
</evidence>
<feature type="domain" description="EGF-like" evidence="9">
    <location>
        <begin position="372"/>
        <end position="412"/>
    </location>
</feature>
<feature type="domain" description="C-type lectin" evidence="10">
    <location>
        <begin position="41"/>
        <end position="162"/>
    </location>
</feature>
<dbReference type="InterPro" id="IPR000742">
    <property type="entry name" value="EGF"/>
</dbReference>
<dbReference type="OrthoDB" id="4405280at2759"/>
<dbReference type="GO" id="GO:0005509">
    <property type="term" value="F:calcium ion binding"/>
    <property type="evidence" value="ECO:0007669"/>
    <property type="project" value="InterPro"/>
</dbReference>
<dbReference type="InterPro" id="IPR000152">
    <property type="entry name" value="EGF-type_Asp/Asn_hydroxyl_site"/>
</dbReference>
<dbReference type="InterPro" id="IPR016187">
    <property type="entry name" value="CTDL_fold"/>
</dbReference>
<feature type="domain" description="EGF-like" evidence="9">
    <location>
        <begin position="817"/>
        <end position="857"/>
    </location>
</feature>
<feature type="signal peptide" evidence="8">
    <location>
        <begin position="1"/>
        <end position="27"/>
    </location>
</feature>
<dbReference type="PROSITE" id="PS01187">
    <property type="entry name" value="EGF_CA"/>
    <property type="match status" value="5"/>
</dbReference>
<dbReference type="AlphaFoldDB" id="A0A9J7LTG1"/>
<keyword evidence="4 6" id="KW-1015">Disulfide bond</keyword>
<protein>
    <submittedName>
        <fullName evidence="12">Fibrillin-1-like isoform X1</fullName>
    </submittedName>
</protein>
<dbReference type="InterPro" id="IPR018097">
    <property type="entry name" value="EGF_Ca-bd_CS"/>
</dbReference>
<organism evidence="11 12">
    <name type="scientific">Branchiostoma floridae</name>
    <name type="common">Florida lancelet</name>
    <name type="synonym">Amphioxus</name>
    <dbReference type="NCBI Taxonomy" id="7739"/>
    <lineage>
        <taxon>Eukaryota</taxon>
        <taxon>Metazoa</taxon>
        <taxon>Chordata</taxon>
        <taxon>Cephalochordata</taxon>
        <taxon>Leptocardii</taxon>
        <taxon>Amphioxiformes</taxon>
        <taxon>Branchiostomatidae</taxon>
        <taxon>Branchiostoma</taxon>
    </lineage>
</organism>
<feature type="domain" description="EGF-like" evidence="9">
    <location>
        <begin position="962"/>
        <end position="1002"/>
    </location>
</feature>
<evidence type="ECO:0000256" key="4">
    <source>
        <dbReference type="ARBA" id="ARBA00023157"/>
    </source>
</evidence>
<evidence type="ECO:0000256" key="8">
    <source>
        <dbReference type="SAM" id="SignalP"/>
    </source>
</evidence>
<accession>A0A9J7LTG1</accession>
<feature type="domain" description="EGF-like" evidence="9">
    <location>
        <begin position="534"/>
        <end position="574"/>
    </location>
</feature>
<feature type="domain" description="EGF-like" evidence="9">
    <location>
        <begin position="575"/>
        <end position="615"/>
    </location>
</feature>
<sequence>MGILRASLIGFVLGLSFAAAGIHIANAQTYGSCHGGFPIRFLGHCFRVNKRPTQLKAWLSARADCESIFAASHLLTDMTQEIHDELATRFSDIDSFWLGLNDRGIEGEFYWGNPENTPLGTPTQWDPSSPNDAAKDCVAMTRASGYMWVPTDCSTRMAFICSQDVDECQDTPCNAHATCTNTDGSFTCTCKEGYTGDGFTCTERCGQTCGDNAECRNTGGSTYECTCNDGFEGDGINCTDHDECNDADGHVHCHEEHGTCVNYIGGFDCICKAGYARTNGGLDQCVDVDECQSDKFVIPCPGHSHCENTMGSFICECDEGHRFENLVCEEIDECAEGSHNCPSGSTCSNTDGSFNCTCGTQGYVVDGDSCVDEDECQQSPSPCHVNAACTNTDGSYTCACRDGFQGDGNTCTDINECAGSPCDALATCTNTVGSFQCVCGDGYQGDGMSCEDEDECLATPSPCPANTTCTNIEGSYSCQCKTGFTGTPGNCIDTDECAASPSPCQAPSTCINAPGTYTCACTAGYEYVDSTCKDVDECAAGTHNCHQNADCGNQVGTFSCTCRTGYVGDGRTCADEDECQRTPSPCSADRTCTNTDGSFTCTCRSGYRTDGNACTDIDECSGNPTPCHQQATCQNTQGSYTCSCNSPYEGNGTHCTSSCPPGFTGDGVTCSDVNECAQNPTPCHQQATCTNTLGSYTCRCNSPYRGNGVQCTNDPNTNCVIASNGVTICTCNSGFIGNGYICSDDDECAKTPYPCHQQATCTNTLGSYTCRCNNPYQGDGVQCTNDPNTNCITNANTGVTTCTCKPGFTGNGFICRDVNECAQTPTPCHLQATCTNTPGSYTCRCKSPYQGSGVRCTNDPNSNCVTNANGETTCTCRAGYSGDGYTCSDVNECAGSQQPCDTNADCTNTVGSYTCTCRAPYRGDGKTECVDASNSNCVVNSAGVEVCSCKAGFVGAGFRCTDVNECAETPRRCHLQASCANTPGSFQCTCNQGYQGDGIICNSDASVACTGDNLSKQRYQVVLDNVTLTQGLQDATSAEYRAKKTEIELLLEPSIRTTQHGSKVQSVVVKELKIVENEVVAVYDVCLENVNAVHGLDIQNELRAANSVDNTLGVNLQTVCFLESNSDNCPTSQSLKQTGESGLNNATALALGIALGALFLLLLIAIACWARNHKKSYGENKSVGSVHSAYASTYHHPQFLHTSEHLYPTPSGPTVWPTVASESIPSTFPAGSTYY</sequence>
<evidence type="ECO:0000256" key="3">
    <source>
        <dbReference type="ARBA" id="ARBA00022737"/>
    </source>
</evidence>
<name>A0A9J7LTG1_BRAFL</name>
<gene>
    <name evidence="12" type="primary">LOC118424012</name>
</gene>
<feature type="domain" description="EGF-like" evidence="9">
    <location>
        <begin position="202"/>
        <end position="239"/>
    </location>
</feature>